<keyword evidence="1" id="KW-0238">DNA-binding</keyword>
<dbReference type="GO" id="GO:0003700">
    <property type="term" value="F:DNA-binding transcription factor activity"/>
    <property type="evidence" value="ECO:0007669"/>
    <property type="project" value="TreeGrafter"/>
</dbReference>
<dbReference type="GO" id="GO:0003677">
    <property type="term" value="F:DNA binding"/>
    <property type="evidence" value="ECO:0007669"/>
    <property type="project" value="UniProtKB-KW"/>
</dbReference>
<dbReference type="Gene3D" id="1.10.260.40">
    <property type="entry name" value="lambda repressor-like DNA-binding domains"/>
    <property type="match status" value="1"/>
</dbReference>
<dbReference type="InterPro" id="IPR013096">
    <property type="entry name" value="Cupin_2"/>
</dbReference>
<protein>
    <submittedName>
        <fullName evidence="3">Cupin domain-containing protein</fullName>
    </submittedName>
</protein>
<dbReference type="InterPro" id="IPR014710">
    <property type="entry name" value="RmlC-like_jellyroll"/>
</dbReference>
<evidence type="ECO:0000259" key="2">
    <source>
        <dbReference type="PROSITE" id="PS50943"/>
    </source>
</evidence>
<dbReference type="InterPro" id="IPR050807">
    <property type="entry name" value="TransReg_Diox_bact_type"/>
</dbReference>
<reference evidence="3" key="1">
    <citation type="submission" date="2022-05" db="EMBL/GenBank/DDBJ databases">
        <authorList>
            <person name="Sun X."/>
        </authorList>
    </citation>
    <scope>NUCLEOTIDE SEQUENCE</scope>
    <source>
        <strain evidence="3">Ai-910</strain>
    </source>
</reference>
<dbReference type="PROSITE" id="PS50943">
    <property type="entry name" value="HTH_CROC1"/>
    <property type="match status" value="1"/>
</dbReference>
<reference evidence="3" key="2">
    <citation type="submission" date="2022-06" db="EMBL/GenBank/DDBJ databases">
        <title>Xiashengella guii gen. nov. sp. nov., a bacterium isolated form anaerobic digestion tank.</title>
        <authorList>
            <person name="Huang H."/>
        </authorList>
    </citation>
    <scope>NUCLEOTIDE SEQUENCE</scope>
    <source>
        <strain evidence="3">Ai-910</strain>
    </source>
</reference>
<dbReference type="CDD" id="cd00093">
    <property type="entry name" value="HTH_XRE"/>
    <property type="match status" value="1"/>
</dbReference>
<dbReference type="Pfam" id="PF07883">
    <property type="entry name" value="Cupin_2"/>
    <property type="match status" value="1"/>
</dbReference>
<sequence length="187" mass="20841">MQPGTKIRSLREERNLSIQDLATNANLDVQQLQLIENEEVAPSLGVLIKISRALGVRLGTFLDDQVKSGAVISRKGDEEKSVSLSSREASQHEKLAFFSLARQKADRHMEPFMVEVKPGKPTNPHASTHEGEEFMYVLDGSIRVEYGKEEYILNAGDSIYIDSVIKHQVYSADDKTAKVLAVVYLPL</sequence>
<dbReference type="RefSeq" id="WP_250725277.1">
    <property type="nucleotide sequence ID" value="NZ_CP098400.1"/>
</dbReference>
<dbReference type="SMART" id="SM00530">
    <property type="entry name" value="HTH_XRE"/>
    <property type="match status" value="1"/>
</dbReference>
<dbReference type="AlphaFoldDB" id="A0A9J6ZTA6"/>
<dbReference type="PANTHER" id="PTHR46797:SF19">
    <property type="entry name" value="BLL2473 PROTEIN"/>
    <property type="match status" value="1"/>
</dbReference>
<dbReference type="CDD" id="cd02209">
    <property type="entry name" value="cupin_XRE_C"/>
    <property type="match status" value="1"/>
</dbReference>
<dbReference type="Gene3D" id="2.60.120.10">
    <property type="entry name" value="Jelly Rolls"/>
    <property type="match status" value="1"/>
</dbReference>
<evidence type="ECO:0000313" key="3">
    <source>
        <dbReference type="EMBL" id="URW80825.1"/>
    </source>
</evidence>
<dbReference type="InterPro" id="IPR001387">
    <property type="entry name" value="Cro/C1-type_HTH"/>
</dbReference>
<dbReference type="PANTHER" id="PTHR46797">
    <property type="entry name" value="HTH-TYPE TRANSCRIPTIONAL REGULATOR"/>
    <property type="match status" value="1"/>
</dbReference>
<dbReference type="SUPFAM" id="SSF51182">
    <property type="entry name" value="RmlC-like cupins"/>
    <property type="match status" value="1"/>
</dbReference>
<dbReference type="EMBL" id="CP098400">
    <property type="protein sequence ID" value="URW80825.1"/>
    <property type="molecule type" value="Genomic_DNA"/>
</dbReference>
<dbReference type="Proteomes" id="UP001056426">
    <property type="component" value="Chromosome"/>
</dbReference>
<dbReference type="SUPFAM" id="SSF47413">
    <property type="entry name" value="lambda repressor-like DNA-binding domains"/>
    <property type="match status" value="1"/>
</dbReference>
<organism evidence="3 4">
    <name type="scientific">Xiashengella succiniciproducens</name>
    <dbReference type="NCBI Taxonomy" id="2949635"/>
    <lineage>
        <taxon>Bacteria</taxon>
        <taxon>Pseudomonadati</taxon>
        <taxon>Bacteroidota</taxon>
        <taxon>Bacteroidia</taxon>
        <taxon>Marinilabiliales</taxon>
        <taxon>Marinilabiliaceae</taxon>
        <taxon>Xiashengella</taxon>
    </lineage>
</organism>
<dbReference type="InterPro" id="IPR011051">
    <property type="entry name" value="RmlC_Cupin_sf"/>
</dbReference>
<dbReference type="KEGG" id="alkq:M9189_05610"/>
<name>A0A9J6ZTA6_9BACT</name>
<dbReference type="Pfam" id="PF01381">
    <property type="entry name" value="HTH_3"/>
    <property type="match status" value="1"/>
</dbReference>
<keyword evidence="4" id="KW-1185">Reference proteome</keyword>
<accession>A0A9J6ZTA6</accession>
<dbReference type="GO" id="GO:0005829">
    <property type="term" value="C:cytosol"/>
    <property type="evidence" value="ECO:0007669"/>
    <property type="project" value="TreeGrafter"/>
</dbReference>
<dbReference type="InterPro" id="IPR010982">
    <property type="entry name" value="Lambda_DNA-bd_dom_sf"/>
</dbReference>
<evidence type="ECO:0000313" key="4">
    <source>
        <dbReference type="Proteomes" id="UP001056426"/>
    </source>
</evidence>
<feature type="domain" description="HTH cro/C1-type" evidence="2">
    <location>
        <begin position="7"/>
        <end position="61"/>
    </location>
</feature>
<evidence type="ECO:0000256" key="1">
    <source>
        <dbReference type="ARBA" id="ARBA00023125"/>
    </source>
</evidence>
<gene>
    <name evidence="3" type="ORF">M9189_05610</name>
</gene>
<proteinExistence type="predicted"/>